<reference evidence="3" key="1">
    <citation type="journal article" date="2019" name="bioRxiv">
        <title>The Genome of the Zebra Mussel, Dreissena polymorpha: A Resource for Invasive Species Research.</title>
        <authorList>
            <person name="McCartney M.A."/>
            <person name="Auch B."/>
            <person name="Kono T."/>
            <person name="Mallez S."/>
            <person name="Zhang Y."/>
            <person name="Obille A."/>
            <person name="Becker A."/>
            <person name="Abrahante J.E."/>
            <person name="Garbe J."/>
            <person name="Badalamenti J.P."/>
            <person name="Herman A."/>
            <person name="Mangelson H."/>
            <person name="Liachko I."/>
            <person name="Sullivan S."/>
            <person name="Sone E.D."/>
            <person name="Koren S."/>
            <person name="Silverstein K.A.T."/>
            <person name="Beckman K.B."/>
            <person name="Gohl D.M."/>
        </authorList>
    </citation>
    <scope>NUCLEOTIDE SEQUENCE</scope>
    <source>
        <strain evidence="3">Duluth1</strain>
        <tissue evidence="3">Whole animal</tissue>
    </source>
</reference>
<name>A0A9D4S6Z2_DREPO</name>
<protein>
    <submittedName>
        <fullName evidence="3">Uncharacterized protein</fullName>
    </submittedName>
</protein>
<dbReference type="AlphaFoldDB" id="A0A9D4S6Z2"/>
<keyword evidence="1" id="KW-0175">Coiled coil</keyword>
<evidence type="ECO:0000256" key="1">
    <source>
        <dbReference type="SAM" id="Coils"/>
    </source>
</evidence>
<feature type="compositionally biased region" description="Polar residues" evidence="2">
    <location>
        <begin position="127"/>
        <end position="163"/>
    </location>
</feature>
<comment type="caution">
    <text evidence="3">The sequence shown here is derived from an EMBL/GenBank/DDBJ whole genome shotgun (WGS) entry which is preliminary data.</text>
</comment>
<dbReference type="Proteomes" id="UP000828390">
    <property type="component" value="Unassembled WGS sequence"/>
</dbReference>
<feature type="region of interest" description="Disordered" evidence="2">
    <location>
        <begin position="234"/>
        <end position="299"/>
    </location>
</feature>
<feature type="coiled-coil region" evidence="1">
    <location>
        <begin position="1"/>
        <end position="35"/>
    </location>
</feature>
<feature type="compositionally biased region" description="Polar residues" evidence="2">
    <location>
        <begin position="234"/>
        <end position="260"/>
    </location>
</feature>
<proteinExistence type="predicted"/>
<sequence length="299" mass="34385">MENANTNVKSLQTDVKKLNAKVEEYDQTIQQYSDMCDGITGNNNDFDKRLSRRFRIDHIRPRPIVVKFTYYKEKEMIKQAGHEKLPNSDYCVKDQYQKEMEDKRRPLYQIADELRKNKDNKVVLQPDNVTKGDTNNRTGTGNQDRSNGNQTSNNRQRINTQAVDENHWSRTFYRRQNQQKQIENTGITVQNKFNALSTPTIGETSTRFSKHAVKKKATSPLDSENLFKKQHYCVSSNSESDNHNTDSNIYPSQEPTTSPMHTEAMEPPNQISDHTPAVSTPAPPNNCVSKIDENTVVQN</sequence>
<evidence type="ECO:0000313" key="4">
    <source>
        <dbReference type="Proteomes" id="UP000828390"/>
    </source>
</evidence>
<gene>
    <name evidence="3" type="ORF">DPMN_016928</name>
</gene>
<reference evidence="3" key="2">
    <citation type="submission" date="2020-11" db="EMBL/GenBank/DDBJ databases">
        <authorList>
            <person name="McCartney M.A."/>
            <person name="Auch B."/>
            <person name="Kono T."/>
            <person name="Mallez S."/>
            <person name="Becker A."/>
            <person name="Gohl D.M."/>
            <person name="Silverstein K.A.T."/>
            <person name="Koren S."/>
            <person name="Bechman K.B."/>
            <person name="Herman A."/>
            <person name="Abrahante J.E."/>
            <person name="Garbe J."/>
        </authorList>
    </citation>
    <scope>NUCLEOTIDE SEQUENCE</scope>
    <source>
        <strain evidence="3">Duluth1</strain>
        <tissue evidence="3">Whole animal</tissue>
    </source>
</reference>
<organism evidence="3 4">
    <name type="scientific">Dreissena polymorpha</name>
    <name type="common">Zebra mussel</name>
    <name type="synonym">Mytilus polymorpha</name>
    <dbReference type="NCBI Taxonomy" id="45954"/>
    <lineage>
        <taxon>Eukaryota</taxon>
        <taxon>Metazoa</taxon>
        <taxon>Spiralia</taxon>
        <taxon>Lophotrochozoa</taxon>
        <taxon>Mollusca</taxon>
        <taxon>Bivalvia</taxon>
        <taxon>Autobranchia</taxon>
        <taxon>Heteroconchia</taxon>
        <taxon>Euheterodonta</taxon>
        <taxon>Imparidentia</taxon>
        <taxon>Neoheterodontei</taxon>
        <taxon>Myida</taxon>
        <taxon>Dreissenoidea</taxon>
        <taxon>Dreissenidae</taxon>
        <taxon>Dreissena</taxon>
    </lineage>
</organism>
<feature type="region of interest" description="Disordered" evidence="2">
    <location>
        <begin position="118"/>
        <end position="169"/>
    </location>
</feature>
<accession>A0A9D4S6Z2</accession>
<evidence type="ECO:0000256" key="2">
    <source>
        <dbReference type="SAM" id="MobiDB-lite"/>
    </source>
</evidence>
<evidence type="ECO:0000313" key="3">
    <source>
        <dbReference type="EMBL" id="KAH3892798.1"/>
    </source>
</evidence>
<dbReference type="EMBL" id="JAIWYP010000001">
    <property type="protein sequence ID" value="KAH3892798.1"/>
    <property type="molecule type" value="Genomic_DNA"/>
</dbReference>
<keyword evidence="4" id="KW-1185">Reference proteome</keyword>